<feature type="transmembrane region" description="Helical" evidence="7">
    <location>
        <begin position="68"/>
        <end position="86"/>
    </location>
</feature>
<dbReference type="InterPro" id="IPR051791">
    <property type="entry name" value="Pra-immunoreactive"/>
</dbReference>
<feature type="domain" description="RDD" evidence="8">
    <location>
        <begin position="39"/>
        <end position="138"/>
    </location>
</feature>
<accession>A0A0M4QET3</accession>
<gene>
    <name evidence="9" type="ORF">AOC05_05120</name>
</gene>
<keyword evidence="10" id="KW-1185">Reference proteome</keyword>
<dbReference type="EMBL" id="CP012677">
    <property type="protein sequence ID" value="ALE91854.1"/>
    <property type="molecule type" value="Genomic_DNA"/>
</dbReference>
<dbReference type="InterPro" id="IPR016795">
    <property type="entry name" value="UCP021697"/>
</dbReference>
<evidence type="ECO:0000256" key="7">
    <source>
        <dbReference type="SAM" id="Phobius"/>
    </source>
</evidence>
<name>A0A0M4QET3_9MICC</name>
<evidence type="ECO:0000313" key="10">
    <source>
        <dbReference type="Proteomes" id="UP000062833"/>
    </source>
</evidence>
<evidence type="ECO:0000256" key="6">
    <source>
        <dbReference type="SAM" id="MobiDB-lite"/>
    </source>
</evidence>
<evidence type="ECO:0000256" key="1">
    <source>
        <dbReference type="ARBA" id="ARBA00004651"/>
    </source>
</evidence>
<protein>
    <submittedName>
        <fullName evidence="9">Transporter</fullName>
    </submittedName>
</protein>
<dbReference type="OrthoDB" id="5187110at2"/>
<evidence type="ECO:0000259" key="8">
    <source>
        <dbReference type="Pfam" id="PF06271"/>
    </source>
</evidence>
<dbReference type="AlphaFoldDB" id="A0A0M4QET3"/>
<dbReference type="Proteomes" id="UP000062833">
    <property type="component" value="Chromosome"/>
</dbReference>
<organism evidence="9 10">
    <name type="scientific">Arthrobacter alpinus</name>
    <dbReference type="NCBI Taxonomy" id="656366"/>
    <lineage>
        <taxon>Bacteria</taxon>
        <taxon>Bacillati</taxon>
        <taxon>Actinomycetota</taxon>
        <taxon>Actinomycetes</taxon>
        <taxon>Micrococcales</taxon>
        <taxon>Micrococcaceae</taxon>
        <taxon>Arthrobacter</taxon>
    </lineage>
</organism>
<feature type="transmembrane region" description="Helical" evidence="7">
    <location>
        <begin position="44"/>
        <end position="62"/>
    </location>
</feature>
<evidence type="ECO:0000256" key="2">
    <source>
        <dbReference type="ARBA" id="ARBA00022475"/>
    </source>
</evidence>
<dbReference type="KEGG" id="aaq:AOC05_05120"/>
<keyword evidence="2" id="KW-1003">Cell membrane</keyword>
<sequence>MVDRKDIGSWLSGPDTSNISKFPGERLGQPESGRGSMARAGRRILAICIDWGLSYLIAIAFFDANPTAILAIFAAEQMLLVGTLGYSVGHRIMGIEVVRLDGRQPTLLDGVVRAVLLCLVIPAIITDADHRGLHDRAIKSILIRR</sequence>
<proteinExistence type="predicted"/>
<reference evidence="10" key="1">
    <citation type="submission" date="2015-09" db="EMBL/GenBank/DDBJ databases">
        <title>Complete genome of Arthrobacter alpinus strain R3.8.</title>
        <authorList>
            <person name="See-Too W.S."/>
            <person name="Chan K.G."/>
        </authorList>
    </citation>
    <scope>NUCLEOTIDE SEQUENCE [LARGE SCALE GENOMIC DNA]</scope>
    <source>
        <strain evidence="10">R3.8</strain>
    </source>
</reference>
<dbReference type="RefSeq" id="WP_062006227.1">
    <property type="nucleotide sequence ID" value="NZ_CP012677.1"/>
</dbReference>
<keyword evidence="4 7" id="KW-1133">Transmembrane helix</keyword>
<keyword evidence="3 7" id="KW-0812">Transmembrane</keyword>
<dbReference type="InterPro" id="IPR010432">
    <property type="entry name" value="RDD"/>
</dbReference>
<dbReference type="PANTHER" id="PTHR36115">
    <property type="entry name" value="PROLINE-RICH ANTIGEN HOMOLOG-RELATED"/>
    <property type="match status" value="1"/>
</dbReference>
<keyword evidence="5 7" id="KW-0472">Membrane</keyword>
<dbReference type="Pfam" id="PF06271">
    <property type="entry name" value="RDD"/>
    <property type="match status" value="1"/>
</dbReference>
<evidence type="ECO:0000256" key="5">
    <source>
        <dbReference type="ARBA" id="ARBA00023136"/>
    </source>
</evidence>
<evidence type="ECO:0000313" key="9">
    <source>
        <dbReference type="EMBL" id="ALE91854.1"/>
    </source>
</evidence>
<comment type="subcellular location">
    <subcellularLocation>
        <location evidence="1">Cell membrane</location>
        <topology evidence="1">Multi-pass membrane protein</topology>
    </subcellularLocation>
</comment>
<feature type="region of interest" description="Disordered" evidence="6">
    <location>
        <begin position="1"/>
        <end position="35"/>
    </location>
</feature>
<dbReference type="GO" id="GO:0005886">
    <property type="term" value="C:plasma membrane"/>
    <property type="evidence" value="ECO:0007669"/>
    <property type="project" value="UniProtKB-SubCell"/>
</dbReference>
<evidence type="ECO:0000256" key="4">
    <source>
        <dbReference type="ARBA" id="ARBA00022989"/>
    </source>
</evidence>
<dbReference type="PATRIC" id="fig|656366.3.peg.1102"/>
<dbReference type="PIRSF" id="PIRSF021697">
    <property type="entry name" value="UCP021697"/>
    <property type="match status" value="1"/>
</dbReference>
<dbReference type="PANTHER" id="PTHR36115:SF6">
    <property type="entry name" value="PROLINE-RICH ANTIGEN HOMOLOG"/>
    <property type="match status" value="1"/>
</dbReference>
<evidence type="ECO:0000256" key="3">
    <source>
        <dbReference type="ARBA" id="ARBA00022692"/>
    </source>
</evidence>